<dbReference type="PROSITE" id="PS51720">
    <property type="entry name" value="G_AIG1"/>
    <property type="match status" value="1"/>
</dbReference>
<dbReference type="Pfam" id="PF04548">
    <property type="entry name" value="AIG1"/>
    <property type="match status" value="1"/>
</dbReference>
<proteinExistence type="inferred from homology"/>
<evidence type="ECO:0000256" key="1">
    <source>
        <dbReference type="ARBA" id="ARBA00008535"/>
    </source>
</evidence>
<keyword evidence="6" id="KW-1185">Reference proteome</keyword>
<accession>A0AAE1DG97</accession>
<dbReference type="GO" id="GO:0005525">
    <property type="term" value="F:GTP binding"/>
    <property type="evidence" value="ECO:0007669"/>
    <property type="project" value="UniProtKB-KW"/>
</dbReference>
<comment type="caution">
    <text evidence="5">The sequence shown here is derived from an EMBL/GenBank/DDBJ whole genome shotgun (WGS) entry which is preliminary data.</text>
</comment>
<evidence type="ECO:0000313" key="5">
    <source>
        <dbReference type="EMBL" id="KAK3769456.1"/>
    </source>
</evidence>
<dbReference type="AlphaFoldDB" id="A0AAE1DG97"/>
<comment type="similarity">
    <text evidence="1">Belongs to the TRAFAC class TrmE-Era-EngA-EngB-Septin-like GTPase superfamily. AIG1/Toc34/Toc159-like paraseptin GTPase family. IAN subfamily.</text>
</comment>
<dbReference type="InterPro" id="IPR006703">
    <property type="entry name" value="G_AIG1"/>
</dbReference>
<evidence type="ECO:0000256" key="3">
    <source>
        <dbReference type="ARBA" id="ARBA00023134"/>
    </source>
</evidence>
<gene>
    <name evidence="5" type="ORF">RRG08_055135</name>
</gene>
<dbReference type="EMBL" id="JAWDGP010003918">
    <property type="protein sequence ID" value="KAK3769456.1"/>
    <property type="molecule type" value="Genomic_DNA"/>
</dbReference>
<dbReference type="Proteomes" id="UP001283361">
    <property type="component" value="Unassembled WGS sequence"/>
</dbReference>
<evidence type="ECO:0000313" key="6">
    <source>
        <dbReference type="Proteomes" id="UP001283361"/>
    </source>
</evidence>
<name>A0AAE1DG97_9GAST</name>
<reference evidence="5" key="1">
    <citation type="journal article" date="2023" name="G3 (Bethesda)">
        <title>A reference genome for the long-term kleptoplast-retaining sea slug Elysia crispata morphotype clarki.</title>
        <authorList>
            <person name="Eastman K.E."/>
            <person name="Pendleton A.L."/>
            <person name="Shaikh M.A."/>
            <person name="Suttiyut T."/>
            <person name="Ogas R."/>
            <person name="Tomko P."/>
            <person name="Gavelis G."/>
            <person name="Widhalm J.R."/>
            <person name="Wisecaver J.H."/>
        </authorList>
    </citation>
    <scope>NUCLEOTIDE SEQUENCE</scope>
    <source>
        <strain evidence="5">ECLA1</strain>
    </source>
</reference>
<dbReference type="InterPro" id="IPR045058">
    <property type="entry name" value="GIMA/IAN/Toc"/>
</dbReference>
<dbReference type="SUPFAM" id="SSF52540">
    <property type="entry name" value="P-loop containing nucleoside triphosphate hydrolases"/>
    <property type="match status" value="1"/>
</dbReference>
<evidence type="ECO:0000256" key="2">
    <source>
        <dbReference type="ARBA" id="ARBA00022741"/>
    </source>
</evidence>
<dbReference type="Gene3D" id="3.40.50.300">
    <property type="entry name" value="P-loop containing nucleotide triphosphate hydrolases"/>
    <property type="match status" value="1"/>
</dbReference>
<feature type="domain" description="AIG1-type G" evidence="4">
    <location>
        <begin position="7"/>
        <end position="113"/>
    </location>
</feature>
<dbReference type="PANTHER" id="PTHR10903">
    <property type="entry name" value="GTPASE, IMAP FAMILY MEMBER-RELATED"/>
    <property type="match status" value="1"/>
</dbReference>
<keyword evidence="2" id="KW-0547">Nucleotide-binding</keyword>
<protein>
    <recommendedName>
        <fullName evidence="4">AIG1-type G domain-containing protein</fullName>
    </recommendedName>
</protein>
<organism evidence="5 6">
    <name type="scientific">Elysia crispata</name>
    <name type="common">lettuce slug</name>
    <dbReference type="NCBI Taxonomy" id="231223"/>
    <lineage>
        <taxon>Eukaryota</taxon>
        <taxon>Metazoa</taxon>
        <taxon>Spiralia</taxon>
        <taxon>Lophotrochozoa</taxon>
        <taxon>Mollusca</taxon>
        <taxon>Gastropoda</taxon>
        <taxon>Heterobranchia</taxon>
        <taxon>Euthyneura</taxon>
        <taxon>Panpulmonata</taxon>
        <taxon>Sacoglossa</taxon>
        <taxon>Placobranchoidea</taxon>
        <taxon>Plakobranchidae</taxon>
        <taxon>Elysia</taxon>
    </lineage>
</organism>
<evidence type="ECO:0000259" key="4">
    <source>
        <dbReference type="PROSITE" id="PS51720"/>
    </source>
</evidence>
<dbReference type="PANTHER" id="PTHR10903:SF188">
    <property type="entry name" value="GTPASE IMAP FAMILY MEMBER 2-LIKE-RELATED"/>
    <property type="match status" value="1"/>
</dbReference>
<keyword evidence="3" id="KW-0342">GTP-binding</keyword>
<dbReference type="InterPro" id="IPR027417">
    <property type="entry name" value="P-loop_NTPase"/>
</dbReference>
<sequence>MFSKPEPKKLLIHLLGKTGTGKSSTGNTILGRRSFRCELSTSGVTNEIQFETGYLGTREMQVVDGPGLVDEHTGVNEYSMEVVKKVVEDNKDNVHVFLMIRRLEIFSWLMTLP</sequence>